<dbReference type="AlphaFoldDB" id="A0A4D6KNW8"/>
<accession>A0A4D6KNW8</accession>
<evidence type="ECO:0000313" key="1">
    <source>
        <dbReference type="EMBL" id="QCD79242.1"/>
    </source>
</evidence>
<dbReference type="Proteomes" id="UP000501690">
    <property type="component" value="Linkage Group LG1"/>
</dbReference>
<sequence length="66" mass="7333">MAVRLEPLGNSYKSIELQECLAPGDMNVLPGDNCVDKDMGTRGAWRIVAFARRFGTDFHLAALEQH</sequence>
<protein>
    <submittedName>
        <fullName evidence="1">Uncharacterized protein</fullName>
    </submittedName>
</protein>
<evidence type="ECO:0000313" key="2">
    <source>
        <dbReference type="Proteomes" id="UP000501690"/>
    </source>
</evidence>
<proteinExistence type="predicted"/>
<dbReference type="EMBL" id="CP039345">
    <property type="protein sequence ID" value="QCD79242.1"/>
    <property type="molecule type" value="Genomic_DNA"/>
</dbReference>
<gene>
    <name evidence="1" type="ORF">DEO72_LG1g2881</name>
</gene>
<organism evidence="1 2">
    <name type="scientific">Vigna unguiculata</name>
    <name type="common">Cowpea</name>
    <dbReference type="NCBI Taxonomy" id="3917"/>
    <lineage>
        <taxon>Eukaryota</taxon>
        <taxon>Viridiplantae</taxon>
        <taxon>Streptophyta</taxon>
        <taxon>Embryophyta</taxon>
        <taxon>Tracheophyta</taxon>
        <taxon>Spermatophyta</taxon>
        <taxon>Magnoliopsida</taxon>
        <taxon>eudicotyledons</taxon>
        <taxon>Gunneridae</taxon>
        <taxon>Pentapetalae</taxon>
        <taxon>rosids</taxon>
        <taxon>fabids</taxon>
        <taxon>Fabales</taxon>
        <taxon>Fabaceae</taxon>
        <taxon>Papilionoideae</taxon>
        <taxon>50 kb inversion clade</taxon>
        <taxon>NPAAA clade</taxon>
        <taxon>indigoferoid/millettioid clade</taxon>
        <taxon>Phaseoleae</taxon>
        <taxon>Vigna</taxon>
    </lineage>
</organism>
<name>A0A4D6KNW8_VIGUN</name>
<keyword evidence="2" id="KW-1185">Reference proteome</keyword>
<reference evidence="1 2" key="1">
    <citation type="submission" date="2019-04" db="EMBL/GenBank/DDBJ databases">
        <title>An improved genome assembly and genetic linkage map for asparagus bean, Vigna unguiculata ssp. sesquipedialis.</title>
        <authorList>
            <person name="Xia Q."/>
            <person name="Zhang R."/>
            <person name="Dong Y."/>
        </authorList>
    </citation>
    <scope>NUCLEOTIDE SEQUENCE [LARGE SCALE GENOMIC DNA]</scope>
    <source>
        <tissue evidence="1">Leaf</tissue>
    </source>
</reference>